<dbReference type="InterPro" id="IPR029038">
    <property type="entry name" value="MetRS_Zn"/>
</dbReference>
<evidence type="ECO:0000313" key="13">
    <source>
        <dbReference type="Proteomes" id="UP000005867"/>
    </source>
</evidence>
<proteinExistence type="inferred from homology"/>
<dbReference type="PANTHER" id="PTHR45765">
    <property type="entry name" value="METHIONINE--TRNA LIGASE"/>
    <property type="match status" value="1"/>
</dbReference>
<dbReference type="HAMAP" id="MF_00098">
    <property type="entry name" value="Met_tRNA_synth_type1"/>
    <property type="match status" value="1"/>
</dbReference>
<feature type="binding site" evidence="9">
    <location>
        <position position="158"/>
    </location>
    <ligand>
        <name>Zn(2+)</name>
        <dbReference type="ChEBI" id="CHEBI:29105"/>
    </ligand>
</feature>
<evidence type="ECO:0000259" key="11">
    <source>
        <dbReference type="Pfam" id="PF19303"/>
    </source>
</evidence>
<dbReference type="SUPFAM" id="SSF47323">
    <property type="entry name" value="Anticodon-binding domain of a subclass of class I aminoacyl-tRNA synthetases"/>
    <property type="match status" value="1"/>
</dbReference>
<dbReference type="AlphaFoldDB" id="G7VG04"/>
<feature type="domain" description="Methionyl/Leucyl tRNA synthetase" evidence="10">
    <location>
        <begin position="16"/>
        <end position="409"/>
    </location>
</feature>
<evidence type="ECO:0000259" key="10">
    <source>
        <dbReference type="Pfam" id="PF09334"/>
    </source>
</evidence>
<dbReference type="CDD" id="cd07957">
    <property type="entry name" value="Anticodon_Ia_Met"/>
    <property type="match status" value="1"/>
</dbReference>
<dbReference type="GO" id="GO:0017101">
    <property type="term" value="C:aminoacyl-tRNA synthetase multienzyme complex"/>
    <property type="evidence" value="ECO:0007669"/>
    <property type="project" value="TreeGrafter"/>
</dbReference>
<evidence type="ECO:0000256" key="9">
    <source>
        <dbReference type="HAMAP-Rule" id="MF_00098"/>
    </source>
</evidence>
<sequence>MGELKNTAVLHNVARYVIGSAWPYVQTVPHLGNMIGSVLSADVYARYLRLRGHEVVFVSGSDVHGTPVEVEAIQLGVDPQEYAMKMHAIVAELFKRWNISFDLYTHTHSENHIKYVQEFYMKVYQNGYIFTREDEVPYCPRDKIYLPDRFIIGRCPYCGYERARGDQCENCGRLLDPKQLVEPRCAICGSKPEWRVTKHWYLDLRKLEDRVRKYVEENPHLSPNAKEMSLAMLKEGLRPRAVTRDNKWGIPAPFPDAEGKTIYVWFEAVLGYISAVIEHFKNAGSEEGWKKFWLDPETKVVFFVGKDNVPFHVIILPALLMASGESYVMPTTTASTEYLLYEGDKFSKSRRWGIWIDEALQLLPVDYWRFVLVYIRPENRDTNYSWSTALEVINKVLNDDVGNYVNRVLSFIKSRMGGAVPPPGKPAHEDEEFIDKATRLFRQAEAHYDAIELKNALHTVVEIAREGNKYLNSRAPWDLVKRDPEAANAVMHRAYWSLKYLALGLAPVIPDSAEQMWKMMGLATPMTWDEAYRPPTPGTPLGDVKPLFRKITEGDVKALLAKLEELRNQKYSRRYPWEQVIL</sequence>
<keyword evidence="13" id="KW-1185">Reference proteome</keyword>
<evidence type="ECO:0000256" key="6">
    <source>
        <dbReference type="ARBA" id="ARBA00022917"/>
    </source>
</evidence>
<gene>
    <name evidence="9" type="primary">metG</name>
    <name evidence="12" type="ORF">P186_1584</name>
</gene>
<feature type="binding site" evidence="9">
    <location>
        <position position="168"/>
    </location>
    <ligand>
        <name>Zn(2+)</name>
        <dbReference type="ChEBI" id="CHEBI:29105"/>
    </ligand>
</feature>
<evidence type="ECO:0000256" key="7">
    <source>
        <dbReference type="ARBA" id="ARBA00023146"/>
    </source>
</evidence>
<dbReference type="Gene3D" id="3.40.50.620">
    <property type="entry name" value="HUPs"/>
    <property type="match status" value="1"/>
</dbReference>
<keyword evidence="9" id="KW-0862">Zinc</keyword>
<dbReference type="NCBIfam" id="TIGR00398">
    <property type="entry name" value="metG"/>
    <property type="match status" value="1"/>
</dbReference>
<dbReference type="GO" id="GO:0006431">
    <property type="term" value="P:methionyl-tRNA aminoacylation"/>
    <property type="evidence" value="ECO:0007669"/>
    <property type="project" value="UniProtKB-UniRule"/>
</dbReference>
<organism evidence="12 13">
    <name type="scientific">Pyrobaculum ferrireducens</name>
    <dbReference type="NCBI Taxonomy" id="1104324"/>
    <lineage>
        <taxon>Archaea</taxon>
        <taxon>Thermoproteota</taxon>
        <taxon>Thermoprotei</taxon>
        <taxon>Thermoproteales</taxon>
        <taxon>Thermoproteaceae</taxon>
        <taxon>Pyrobaculum</taxon>
    </lineage>
</organism>
<dbReference type="PRINTS" id="PR01041">
    <property type="entry name" value="TRNASYNTHMET"/>
</dbReference>
<comment type="cofactor">
    <cofactor evidence="9">
        <name>Zn(2+)</name>
        <dbReference type="ChEBI" id="CHEBI:29105"/>
    </cofactor>
    <text evidence="9">Binds 1 zinc ion per subunit.</text>
</comment>
<dbReference type="Pfam" id="PF19303">
    <property type="entry name" value="Anticodon_3"/>
    <property type="match status" value="1"/>
</dbReference>
<dbReference type="KEGG" id="pyr:P186_1584"/>
<dbReference type="Gene3D" id="1.10.730.10">
    <property type="entry name" value="Isoleucyl-tRNA Synthetase, Domain 1"/>
    <property type="match status" value="1"/>
</dbReference>
<dbReference type="PANTHER" id="PTHR45765:SF1">
    <property type="entry name" value="METHIONINE--TRNA LIGASE, CYTOPLASMIC"/>
    <property type="match status" value="1"/>
</dbReference>
<evidence type="ECO:0000256" key="1">
    <source>
        <dbReference type="ARBA" id="ARBA00004496"/>
    </source>
</evidence>
<dbReference type="SUPFAM" id="SSF52374">
    <property type="entry name" value="Nucleotidylyl transferase"/>
    <property type="match status" value="1"/>
</dbReference>
<dbReference type="Pfam" id="PF09334">
    <property type="entry name" value="tRNA-synt_1g"/>
    <property type="match status" value="1"/>
</dbReference>
<protein>
    <recommendedName>
        <fullName evidence="9">Methionine--tRNA ligase</fullName>
        <ecNumber evidence="9">6.1.1.10</ecNumber>
    </recommendedName>
    <alternativeName>
        <fullName evidence="9">Methionyl-tRNA synthetase</fullName>
        <shortName evidence="9">MetRS</shortName>
    </alternativeName>
</protein>
<evidence type="ECO:0000256" key="5">
    <source>
        <dbReference type="ARBA" id="ARBA00022840"/>
    </source>
</evidence>
<keyword evidence="2 9" id="KW-0963">Cytoplasm</keyword>
<dbReference type="STRING" id="1104324.P186_1584"/>
<keyword evidence="7 9" id="KW-0030">Aminoacyl-tRNA synthetase</keyword>
<dbReference type="InterPro" id="IPR015413">
    <property type="entry name" value="Methionyl/Leucyl_tRNA_Synth"/>
</dbReference>
<keyword evidence="5 9" id="KW-0067">ATP-binding</keyword>
<feature type="binding site" evidence="9">
    <location>
        <position position="171"/>
    </location>
    <ligand>
        <name>Zn(2+)</name>
        <dbReference type="ChEBI" id="CHEBI:29105"/>
    </ligand>
</feature>
<keyword evidence="4 9" id="KW-0547">Nucleotide-binding</keyword>
<dbReference type="GO" id="GO:0005829">
    <property type="term" value="C:cytosol"/>
    <property type="evidence" value="ECO:0007669"/>
    <property type="project" value="TreeGrafter"/>
</dbReference>
<keyword evidence="3 9" id="KW-0436">Ligase</keyword>
<dbReference type="GO" id="GO:0005524">
    <property type="term" value="F:ATP binding"/>
    <property type="evidence" value="ECO:0007669"/>
    <property type="project" value="UniProtKB-UniRule"/>
</dbReference>
<comment type="function">
    <text evidence="9">Is required not only for elongation of protein synthesis but also for the initiation of all mRNA translation through initiator tRNA(fMet) aminoacylation.</text>
</comment>
<dbReference type="EC" id="6.1.1.10" evidence="9"/>
<dbReference type="InterPro" id="IPR033911">
    <property type="entry name" value="MetRS_core"/>
</dbReference>
<dbReference type="SUPFAM" id="SSF57770">
    <property type="entry name" value="Methionyl-tRNA synthetase (MetRS), Zn-domain"/>
    <property type="match status" value="1"/>
</dbReference>
<dbReference type="GO" id="GO:0046872">
    <property type="term" value="F:metal ion binding"/>
    <property type="evidence" value="ECO:0007669"/>
    <property type="project" value="UniProtKB-KW"/>
</dbReference>
<evidence type="ECO:0000256" key="3">
    <source>
        <dbReference type="ARBA" id="ARBA00022598"/>
    </source>
</evidence>
<dbReference type="InterPro" id="IPR023458">
    <property type="entry name" value="Met-tRNA_ligase_1"/>
</dbReference>
<dbReference type="GO" id="GO:0004825">
    <property type="term" value="F:methionine-tRNA ligase activity"/>
    <property type="evidence" value="ECO:0007669"/>
    <property type="project" value="UniProtKB-UniRule"/>
</dbReference>
<feature type="short sequence motif" description="'KMSKS' region" evidence="9">
    <location>
        <begin position="345"/>
        <end position="349"/>
    </location>
</feature>
<evidence type="ECO:0000313" key="12">
    <source>
        <dbReference type="EMBL" id="AET33002.1"/>
    </source>
</evidence>
<dbReference type="EMBL" id="CP003098">
    <property type="protein sequence ID" value="AET33002.1"/>
    <property type="molecule type" value="Genomic_DNA"/>
</dbReference>
<evidence type="ECO:0000256" key="2">
    <source>
        <dbReference type="ARBA" id="ARBA00022490"/>
    </source>
</evidence>
<dbReference type="InterPro" id="IPR014758">
    <property type="entry name" value="Met-tRNA_synth"/>
</dbReference>
<comment type="subcellular location">
    <subcellularLocation>
        <location evidence="1 9">Cytoplasm</location>
    </subcellularLocation>
</comment>
<reference evidence="12 13" key="1">
    <citation type="journal article" date="2012" name="J. Bacteriol.">
        <title>Complete genome sequence of strain 1860, a crenarchaeon of the genus pyrobaculum able to grow with various electron acceptors.</title>
        <authorList>
            <person name="Mardanov A.V."/>
            <person name="Gumerov V.M."/>
            <person name="Slobodkina G.B."/>
            <person name="Beletsky A.V."/>
            <person name="Bonch-Osmolovskaya E.A."/>
            <person name="Ravin N.V."/>
            <person name="Skryabin K.G."/>
        </authorList>
    </citation>
    <scope>NUCLEOTIDE SEQUENCE [LARGE SCALE GENOMIC DNA]</scope>
    <source>
        <strain evidence="12 13">1860</strain>
    </source>
</reference>
<dbReference type="FunFam" id="2.20.28.20:FF:000001">
    <property type="entry name" value="Methionine--tRNA ligase"/>
    <property type="match status" value="1"/>
</dbReference>
<feature type="domain" description="Methionyl-tRNA synthetase anticodon-binding" evidence="11">
    <location>
        <begin position="420"/>
        <end position="562"/>
    </location>
</feature>
<comment type="similarity">
    <text evidence="9">Belongs to the class-I aminoacyl-tRNA synthetase family. MetG type 1 subfamily.</text>
</comment>
<keyword evidence="9" id="KW-0479">Metal-binding</keyword>
<dbReference type="eggNOG" id="arCOG00810">
    <property type="taxonomic scope" value="Archaea"/>
</dbReference>
<accession>G7VG04</accession>
<dbReference type="Proteomes" id="UP000005867">
    <property type="component" value="Chromosome"/>
</dbReference>
<dbReference type="Gene3D" id="2.20.28.20">
    <property type="entry name" value="Methionyl-tRNA synthetase, Zn-domain"/>
    <property type="match status" value="1"/>
</dbReference>
<feature type="short sequence motif" description="'HIGH' region" evidence="9">
    <location>
        <begin position="23"/>
        <end position="33"/>
    </location>
</feature>
<evidence type="ECO:0000256" key="4">
    <source>
        <dbReference type="ARBA" id="ARBA00022741"/>
    </source>
</evidence>
<dbReference type="HOGENOM" id="CLU_009710_1_2_2"/>
<dbReference type="CDD" id="cd00814">
    <property type="entry name" value="MetRS_core"/>
    <property type="match status" value="1"/>
</dbReference>
<keyword evidence="6 9" id="KW-0648">Protein biosynthesis</keyword>
<dbReference type="InterPro" id="IPR009080">
    <property type="entry name" value="tRNAsynth_Ia_anticodon-bd"/>
</dbReference>
<feature type="binding site" evidence="9">
    <location>
        <position position="155"/>
    </location>
    <ligand>
        <name>Zn(2+)</name>
        <dbReference type="ChEBI" id="CHEBI:29105"/>
    </ligand>
</feature>
<dbReference type="InterPro" id="IPR014729">
    <property type="entry name" value="Rossmann-like_a/b/a_fold"/>
</dbReference>
<comment type="catalytic activity">
    <reaction evidence="8 9">
        <text>tRNA(Met) + L-methionine + ATP = L-methionyl-tRNA(Met) + AMP + diphosphate</text>
        <dbReference type="Rhea" id="RHEA:13481"/>
        <dbReference type="Rhea" id="RHEA-COMP:9667"/>
        <dbReference type="Rhea" id="RHEA-COMP:9698"/>
        <dbReference type="ChEBI" id="CHEBI:30616"/>
        <dbReference type="ChEBI" id="CHEBI:33019"/>
        <dbReference type="ChEBI" id="CHEBI:57844"/>
        <dbReference type="ChEBI" id="CHEBI:78442"/>
        <dbReference type="ChEBI" id="CHEBI:78530"/>
        <dbReference type="ChEBI" id="CHEBI:456215"/>
        <dbReference type="EC" id="6.1.1.10"/>
    </reaction>
</comment>
<evidence type="ECO:0000256" key="8">
    <source>
        <dbReference type="ARBA" id="ARBA00047364"/>
    </source>
</evidence>
<dbReference type="InterPro" id="IPR041872">
    <property type="entry name" value="Anticodon_Met"/>
</dbReference>
<feature type="binding site" evidence="9">
    <location>
        <position position="348"/>
    </location>
    <ligand>
        <name>ATP</name>
        <dbReference type="ChEBI" id="CHEBI:30616"/>
    </ligand>
</feature>
<name>G7VG04_9CREN</name>